<keyword evidence="3 7" id="KW-0547">Nucleotide-binding</keyword>
<feature type="binding site" evidence="7">
    <location>
        <position position="299"/>
    </location>
    <ligand>
        <name>D-alanine</name>
        <dbReference type="ChEBI" id="CHEBI:57416"/>
    </ligand>
</feature>
<dbReference type="GO" id="GO:0070395">
    <property type="term" value="P:lipoteichoic acid biosynthetic process"/>
    <property type="evidence" value="ECO:0007669"/>
    <property type="project" value="UniProtKB-UniRule"/>
</dbReference>
<dbReference type="InterPro" id="IPR045851">
    <property type="entry name" value="AMP-bd_C_sf"/>
</dbReference>
<evidence type="ECO:0000256" key="5">
    <source>
        <dbReference type="ARBA" id="ARBA00054605"/>
    </source>
</evidence>
<keyword evidence="1 7" id="KW-0963">Cytoplasm</keyword>
<reference evidence="10 11" key="1">
    <citation type="submission" date="2012-05" db="EMBL/GenBank/DDBJ databases">
        <title>Complete Genome Sequence of Lactobacillus coryniformis CECT5711.</title>
        <authorList>
            <person name="Rodriguez J.M."/>
        </authorList>
    </citation>
    <scope>NUCLEOTIDE SEQUENCE [LARGE SCALE GENOMIC DNA]</scope>
    <source>
        <strain evidence="11">CECT5711</strain>
    </source>
</reference>
<evidence type="ECO:0000256" key="2">
    <source>
        <dbReference type="ARBA" id="ARBA00022598"/>
    </source>
</evidence>
<dbReference type="HAMAP" id="MF_00593">
    <property type="entry name" value="DltA"/>
    <property type="match status" value="1"/>
</dbReference>
<dbReference type="PROSITE" id="PS00455">
    <property type="entry name" value="AMP_BINDING"/>
    <property type="match status" value="1"/>
</dbReference>
<feature type="binding site" evidence="7">
    <location>
        <position position="367"/>
    </location>
    <ligand>
        <name>ATP</name>
        <dbReference type="ChEBI" id="CHEBI:30616"/>
    </ligand>
</feature>
<comment type="subcellular location">
    <subcellularLocation>
        <location evidence="7">Cytoplasm</location>
    </subcellularLocation>
</comment>
<comment type="pathway">
    <text evidence="7">Cell wall biogenesis; lipoteichoic acid biosynthesis.</text>
</comment>
<dbReference type="EMBL" id="AKFP01000007">
    <property type="protein sequence ID" value="EJN56495.1"/>
    <property type="molecule type" value="Genomic_DNA"/>
</dbReference>
<dbReference type="PATRIC" id="fig|1185325.3.peg.484"/>
<dbReference type="PANTHER" id="PTHR45398">
    <property type="match status" value="1"/>
</dbReference>
<dbReference type="InterPro" id="IPR042099">
    <property type="entry name" value="ANL_N_sf"/>
</dbReference>
<feature type="binding site" evidence="7">
    <location>
        <position position="477"/>
    </location>
    <ligand>
        <name>ATP</name>
        <dbReference type="ChEBI" id="CHEBI:30616"/>
    </ligand>
</feature>
<dbReference type="AlphaFoldDB" id="J3ERW4"/>
<dbReference type="Gene3D" id="3.30.300.30">
    <property type="match status" value="1"/>
</dbReference>
<dbReference type="CDD" id="cd05945">
    <property type="entry name" value="DltA"/>
    <property type="match status" value="1"/>
</dbReference>
<organism evidence="10 11">
    <name type="scientific">Loigolactobacillus coryniformis subsp. coryniformis CECT 5711</name>
    <dbReference type="NCBI Taxonomy" id="1185325"/>
    <lineage>
        <taxon>Bacteria</taxon>
        <taxon>Bacillati</taxon>
        <taxon>Bacillota</taxon>
        <taxon>Bacilli</taxon>
        <taxon>Lactobacillales</taxon>
        <taxon>Lactobacillaceae</taxon>
        <taxon>Loigolactobacillus</taxon>
    </lineage>
</organism>
<keyword evidence="2 7" id="KW-0436">Ligase</keyword>
<accession>J3ERW4</accession>
<evidence type="ECO:0000256" key="6">
    <source>
        <dbReference type="ARBA" id="ARBA00061336"/>
    </source>
</evidence>
<feature type="binding site" evidence="7">
    <location>
        <position position="477"/>
    </location>
    <ligand>
        <name>D-alanine</name>
        <dbReference type="ChEBI" id="CHEBI:57416"/>
    </ligand>
</feature>
<feature type="binding site" evidence="7">
    <location>
        <position position="195"/>
    </location>
    <ligand>
        <name>D-alanine</name>
        <dbReference type="ChEBI" id="CHEBI:57416"/>
    </ligand>
</feature>
<dbReference type="Proteomes" id="UP000007271">
    <property type="component" value="Unassembled WGS sequence"/>
</dbReference>
<dbReference type="EC" id="6.2.1.54" evidence="7"/>
<dbReference type="PANTHER" id="PTHR45398:SF1">
    <property type="entry name" value="ENZYME, PUTATIVE (JCVI)-RELATED"/>
    <property type="match status" value="1"/>
</dbReference>
<comment type="caution">
    <text evidence="10">The sequence shown here is derived from an EMBL/GenBank/DDBJ whole genome shotgun (WGS) entry which is preliminary data.</text>
</comment>
<dbReference type="STRING" id="1185325.A11Y_154043"/>
<dbReference type="NCBIfam" id="NF003417">
    <property type="entry name" value="PRK04813.1"/>
    <property type="match status" value="1"/>
</dbReference>
<dbReference type="Gene3D" id="3.40.50.12780">
    <property type="entry name" value="N-terminal domain of ligase-like"/>
    <property type="match status" value="1"/>
</dbReference>
<feature type="binding site" evidence="7">
    <location>
        <begin position="290"/>
        <end position="295"/>
    </location>
    <ligand>
        <name>ATP</name>
        <dbReference type="ChEBI" id="CHEBI:30616"/>
    </ligand>
</feature>
<evidence type="ECO:0000313" key="10">
    <source>
        <dbReference type="EMBL" id="EJN56495.1"/>
    </source>
</evidence>
<evidence type="ECO:0000256" key="4">
    <source>
        <dbReference type="ARBA" id="ARBA00022840"/>
    </source>
</evidence>
<dbReference type="FunFam" id="3.30.300.30:FF:000012">
    <property type="entry name" value="D-alanine--D-alanyl carrier protein ligase"/>
    <property type="match status" value="1"/>
</dbReference>
<feature type="domain" description="AMP-dependent synthetase/ligase" evidence="8">
    <location>
        <begin position="11"/>
        <end position="348"/>
    </location>
</feature>
<keyword evidence="4 7" id="KW-0067">ATP-binding</keyword>
<dbReference type="Pfam" id="PF00501">
    <property type="entry name" value="AMP-binding"/>
    <property type="match status" value="1"/>
</dbReference>
<feature type="binding site" evidence="7">
    <location>
        <begin position="379"/>
        <end position="382"/>
    </location>
    <ligand>
        <name>ATP</name>
        <dbReference type="ChEBI" id="CHEBI:30616"/>
    </ligand>
</feature>
<dbReference type="InterPro" id="IPR020845">
    <property type="entry name" value="AMP-binding_CS"/>
</dbReference>
<dbReference type="InterPro" id="IPR044507">
    <property type="entry name" value="DltA-like"/>
</dbReference>
<proteinExistence type="inferred from homology"/>
<dbReference type="InterPro" id="IPR000873">
    <property type="entry name" value="AMP-dep_synth/lig_dom"/>
</dbReference>
<evidence type="ECO:0000313" key="11">
    <source>
        <dbReference type="Proteomes" id="UP000007271"/>
    </source>
</evidence>
<evidence type="ECO:0000256" key="7">
    <source>
        <dbReference type="HAMAP-Rule" id="MF_00593"/>
    </source>
</evidence>
<dbReference type="UniPathway" id="UPA00556"/>
<comment type="catalytic activity">
    <reaction evidence="7">
        <text>holo-[D-alanyl-carrier protein] + D-alanine + ATP = D-alanyl-[D-alanyl-carrier protein] + AMP + diphosphate</text>
        <dbReference type="Rhea" id="RHEA:55132"/>
        <dbReference type="Rhea" id="RHEA-COMP:14102"/>
        <dbReference type="Rhea" id="RHEA-COMP:14103"/>
        <dbReference type="ChEBI" id="CHEBI:30616"/>
        <dbReference type="ChEBI" id="CHEBI:33019"/>
        <dbReference type="ChEBI" id="CHEBI:57416"/>
        <dbReference type="ChEBI" id="CHEBI:64479"/>
        <dbReference type="ChEBI" id="CHEBI:138620"/>
        <dbReference type="ChEBI" id="CHEBI:456215"/>
        <dbReference type="EC" id="6.2.1.54"/>
    </reaction>
</comment>
<name>J3ERW4_9LACO</name>
<evidence type="ECO:0000259" key="9">
    <source>
        <dbReference type="Pfam" id="PF13193"/>
    </source>
</evidence>
<dbReference type="SUPFAM" id="SSF56801">
    <property type="entry name" value="Acetyl-CoA synthetase-like"/>
    <property type="match status" value="1"/>
</dbReference>
<evidence type="ECO:0000256" key="1">
    <source>
        <dbReference type="ARBA" id="ARBA00022490"/>
    </source>
</evidence>
<gene>
    <name evidence="7" type="primary">dltA</name>
    <name evidence="10" type="ORF">A11Y_154043</name>
</gene>
<dbReference type="GO" id="GO:0005524">
    <property type="term" value="F:ATP binding"/>
    <property type="evidence" value="ECO:0007669"/>
    <property type="project" value="UniProtKB-KW"/>
</dbReference>
<dbReference type="InterPro" id="IPR010072">
    <property type="entry name" value="DltA"/>
</dbReference>
<sequence length="491" mass="54407">MLTNLIATIDQLAAQQPQTPAYNELGKMHTYAELKQASDTIAAALVRRQLPAQAPIIVYGDQSFMMLASFLGCVKAGHAYIPVDTHSATDRLTLITKIAQPALIIAVEPTPQPLPVTPITTPNELLAQPVTTSDSRYWVHGDDNFYIIFTSGTTGQPKGVQISHNNLLSFINWQIKDFGLPQQAAILAQAPYSFDLSVMTLYPTLALGGTITVLPKAVTDNLASLFQTLPQLTLDVWVSTPSFMDICLLEPKFDQTHYPTLQYFLFCGEELTHHTASQLQQRFPQAHIFNTYGPTEATVAVTAVEITPQILANYQRLPIGYAKSDTTITTTATQELLLTGPSVSKGYLNRPDKTKAAFSGTTYYSGDLGEITAAGLIFYHGRKDFQIKLNGYRIELEEVNYILNQMPTVKQAAVVPYYVAHKVQRLIAFIVPNEKAAASNLARTKEIKQDLSQQMMPYMVPQRFIYRTQLPLTENGKIDFKSLQGEVNPND</sequence>
<dbReference type="RefSeq" id="WP_004562535.1">
    <property type="nucleotide sequence ID" value="NZ_AKFP01000007.1"/>
</dbReference>
<evidence type="ECO:0000256" key="3">
    <source>
        <dbReference type="ARBA" id="ARBA00022741"/>
    </source>
</evidence>
<dbReference type="NCBIfam" id="TIGR01734">
    <property type="entry name" value="D-ala-DACP-lig"/>
    <property type="match status" value="1"/>
</dbReference>
<dbReference type="Pfam" id="PF13193">
    <property type="entry name" value="AMP-binding_C"/>
    <property type="match status" value="1"/>
</dbReference>
<feature type="binding site" evidence="7">
    <location>
        <begin position="150"/>
        <end position="151"/>
    </location>
    <ligand>
        <name>ATP</name>
        <dbReference type="ChEBI" id="CHEBI:30616"/>
    </ligand>
</feature>
<comment type="function">
    <text evidence="5 7">Catalyzes the first step in the D-alanylation of lipoteichoic acid (LTA), the activation of D-alanine and its transfer onto the D-alanyl carrier protein (Dcp) DltC. In an ATP-dependent two-step reaction, forms a high energy D-alanyl-AMP intermediate, followed by transfer of the D-alanyl residue as a thiol ester to the phosphopantheinyl prosthetic group of the Dcp. D-alanylation of LTA plays an important role in modulating the properties of the cell wall in Gram-positive bacteria, influencing the net charge of the cell wall.</text>
</comment>
<dbReference type="InterPro" id="IPR025110">
    <property type="entry name" value="AMP-bd_C"/>
</dbReference>
<feature type="domain" description="AMP-binding enzyme C-terminal" evidence="9">
    <location>
        <begin position="399"/>
        <end position="477"/>
    </location>
</feature>
<dbReference type="GO" id="GO:0005737">
    <property type="term" value="C:cytoplasm"/>
    <property type="evidence" value="ECO:0007669"/>
    <property type="project" value="UniProtKB-SubCell"/>
</dbReference>
<protein>
    <recommendedName>
        <fullName evidence="7">D-alanine--D-alanyl carrier protein ligase</fullName>
        <shortName evidence="7">DCL</shortName>
        <ecNumber evidence="7">6.2.1.54</ecNumber>
    </recommendedName>
    <alternativeName>
        <fullName evidence="7">D-alanine--poly(phosphoribitol) ligase subunit 1</fullName>
    </alternativeName>
    <alternativeName>
        <fullName evidence="7">D-alanine-activating enzyme</fullName>
        <shortName evidence="7">DAE</shortName>
    </alternativeName>
</protein>
<dbReference type="GO" id="GO:0047473">
    <property type="term" value="F:D-alanine [D-alanyl carrier protein] ligase activity"/>
    <property type="evidence" value="ECO:0007669"/>
    <property type="project" value="UniProtKB-UniRule"/>
</dbReference>
<evidence type="ECO:0000259" key="8">
    <source>
        <dbReference type="Pfam" id="PF00501"/>
    </source>
</evidence>
<comment type="similarity">
    <text evidence="6 7">Belongs to the ATP-dependent AMP-binding enzyme family. DltA subfamily.</text>
</comment>